<dbReference type="PRINTS" id="PR00413">
    <property type="entry name" value="HADHALOGNASE"/>
</dbReference>
<dbReference type="GO" id="GO:0044281">
    <property type="term" value="P:small molecule metabolic process"/>
    <property type="evidence" value="ECO:0007669"/>
    <property type="project" value="UniProtKB-ARBA"/>
</dbReference>
<dbReference type="KEGG" id="bad:BAD_1558"/>
<keyword evidence="3" id="KW-0460">Magnesium</keyword>
<name>A1A3Q6_BIFAA</name>
<dbReference type="EMBL" id="AP009256">
    <property type="protein sequence ID" value="BAF40339.1"/>
    <property type="molecule type" value="Genomic_DNA"/>
</dbReference>
<dbReference type="GeneID" id="4556950"/>
<dbReference type="STRING" id="367928.BAD_1558"/>
<evidence type="ECO:0000256" key="1">
    <source>
        <dbReference type="ARBA" id="ARBA00001946"/>
    </source>
</evidence>
<dbReference type="SFLD" id="SFLDG01129">
    <property type="entry name" value="C1.5:_HAD__Beta-PGM__Phosphata"/>
    <property type="match status" value="1"/>
</dbReference>
<dbReference type="Pfam" id="PF00702">
    <property type="entry name" value="Hydrolase"/>
    <property type="match status" value="1"/>
</dbReference>
<dbReference type="InterPro" id="IPR006439">
    <property type="entry name" value="HAD-SF_hydro_IA"/>
</dbReference>
<dbReference type="PANTHER" id="PTHR46470">
    <property type="entry name" value="N-ACYLNEURAMINATE-9-PHOSPHATASE"/>
    <property type="match status" value="1"/>
</dbReference>
<sequence>METGAQDPRYEVVFFDLYGTLIDIRTDEQSEAAWQALYDCVHELGAQYGSLDEMRERFDQLEAREMVHQANRAIVRDGWGEFDILPVYRSLLMNRDDEAERRLALPQAAEKAAWAFRQASTSMIRLYPGALDMIERLQDAGVVVVLLSNAQACYTRPELEMTGLASVLDDVIISSEEKMRKPSRELYMLALDREFVTAKHALMVGNDERNDIIGANAAGLDAAYFRTEISPANDPAASEHAVCSFTGADYDGLLKFVLDA</sequence>
<keyword evidence="2 4" id="KW-0378">Hydrolase</keyword>
<organism evidence="4 5">
    <name type="scientific">Bifidobacterium adolescentis (strain ATCC 15703 / DSM 20083 / NCTC 11814 / E194a)</name>
    <dbReference type="NCBI Taxonomy" id="367928"/>
    <lineage>
        <taxon>Bacteria</taxon>
        <taxon>Bacillati</taxon>
        <taxon>Actinomycetota</taxon>
        <taxon>Actinomycetes</taxon>
        <taxon>Bifidobacteriales</taxon>
        <taxon>Bifidobacteriaceae</taxon>
        <taxon>Bifidobacterium</taxon>
    </lineage>
</organism>
<evidence type="ECO:0000256" key="3">
    <source>
        <dbReference type="ARBA" id="ARBA00022842"/>
    </source>
</evidence>
<dbReference type="GO" id="GO:0016787">
    <property type="term" value="F:hydrolase activity"/>
    <property type="evidence" value="ECO:0007669"/>
    <property type="project" value="UniProtKB-KW"/>
</dbReference>
<dbReference type="SFLD" id="SFLDS00003">
    <property type="entry name" value="Haloacid_Dehalogenase"/>
    <property type="match status" value="1"/>
</dbReference>
<dbReference type="SUPFAM" id="SSF56784">
    <property type="entry name" value="HAD-like"/>
    <property type="match status" value="1"/>
</dbReference>
<dbReference type="InterPro" id="IPR036412">
    <property type="entry name" value="HAD-like_sf"/>
</dbReference>
<accession>A1A3Q6</accession>
<protein>
    <submittedName>
        <fullName evidence="4">Haloacid dehalogenase-like hydrolase</fullName>
    </submittedName>
</protein>
<evidence type="ECO:0000256" key="2">
    <source>
        <dbReference type="ARBA" id="ARBA00022801"/>
    </source>
</evidence>
<comment type="cofactor">
    <cofactor evidence="1">
        <name>Mg(2+)</name>
        <dbReference type="ChEBI" id="CHEBI:18420"/>
    </cofactor>
</comment>
<dbReference type="HOGENOM" id="CLU_045011_8_6_11"/>
<dbReference type="InterPro" id="IPR023214">
    <property type="entry name" value="HAD_sf"/>
</dbReference>
<reference evidence="4 5" key="1">
    <citation type="submission" date="2006-12" db="EMBL/GenBank/DDBJ databases">
        <title>Bifidobacterium adolescentis complete genome sequence.</title>
        <authorList>
            <person name="Suzuki T."/>
            <person name="Tsuda Y."/>
            <person name="Kanou N."/>
            <person name="Inoue T."/>
            <person name="Kumazaki K."/>
            <person name="Nagano S."/>
            <person name="Hirai S."/>
            <person name="Tanaka K."/>
            <person name="Watanabe K."/>
        </authorList>
    </citation>
    <scope>NUCLEOTIDE SEQUENCE [LARGE SCALE GENOMIC DNA]</scope>
    <source>
        <strain evidence="5">ATCC 15703 / DSM 20083 / NCTC 11814 / E194a</strain>
    </source>
</reference>
<gene>
    <name evidence="4" type="ordered locus">BAD_1558</name>
</gene>
<evidence type="ECO:0000313" key="4">
    <source>
        <dbReference type="EMBL" id="BAF40339.1"/>
    </source>
</evidence>
<proteinExistence type="predicted"/>
<keyword evidence="5" id="KW-1185">Reference proteome</keyword>
<dbReference type="AlphaFoldDB" id="A1A3Q6"/>
<dbReference type="RefSeq" id="WP_011743856.1">
    <property type="nucleotide sequence ID" value="NC_008618.1"/>
</dbReference>
<evidence type="ECO:0000313" key="5">
    <source>
        <dbReference type="Proteomes" id="UP000008702"/>
    </source>
</evidence>
<dbReference type="Gene3D" id="3.40.50.1000">
    <property type="entry name" value="HAD superfamily/HAD-like"/>
    <property type="match status" value="1"/>
</dbReference>
<dbReference type="Proteomes" id="UP000008702">
    <property type="component" value="Chromosome"/>
</dbReference>
<dbReference type="InterPro" id="IPR051400">
    <property type="entry name" value="HAD-like_hydrolase"/>
</dbReference>